<evidence type="ECO:0000256" key="3">
    <source>
        <dbReference type="ARBA" id="ARBA00023163"/>
    </source>
</evidence>
<dbReference type="CDD" id="cd00090">
    <property type="entry name" value="HTH_ARSR"/>
    <property type="match status" value="1"/>
</dbReference>
<dbReference type="RefSeq" id="WP_111319805.1">
    <property type="nucleotide sequence ID" value="NZ_BIFX01000001.1"/>
</dbReference>
<evidence type="ECO:0000256" key="2">
    <source>
        <dbReference type="ARBA" id="ARBA00023125"/>
    </source>
</evidence>
<keyword evidence="2" id="KW-0238">DNA-binding</keyword>
<keyword evidence="1" id="KW-0805">Transcription regulation</keyword>
<proteinExistence type="predicted"/>
<dbReference type="Proteomes" id="UP000248806">
    <property type="component" value="Unassembled WGS sequence"/>
</dbReference>
<dbReference type="OrthoDB" id="9791143at2"/>
<reference evidence="5 6" key="1">
    <citation type="submission" date="2018-06" db="EMBL/GenBank/DDBJ databases">
        <title>Genomic Encyclopedia of Archaeal and Bacterial Type Strains, Phase II (KMG-II): from individual species to whole genera.</title>
        <authorList>
            <person name="Goeker M."/>
        </authorList>
    </citation>
    <scope>NUCLEOTIDE SEQUENCE [LARGE SCALE GENOMIC DNA]</scope>
    <source>
        <strain evidence="5 6">ATCC BAA-1881</strain>
    </source>
</reference>
<dbReference type="Pfam" id="PF01638">
    <property type="entry name" value="HxlR"/>
    <property type="match status" value="1"/>
</dbReference>
<dbReference type="PANTHER" id="PTHR33204:SF37">
    <property type="entry name" value="HTH-TYPE TRANSCRIPTIONAL REGULATOR YODB"/>
    <property type="match status" value="1"/>
</dbReference>
<feature type="domain" description="HTH hxlR-type" evidence="4">
    <location>
        <begin position="15"/>
        <end position="113"/>
    </location>
</feature>
<comment type="caution">
    <text evidence="5">The sequence shown here is derived from an EMBL/GenBank/DDBJ whole genome shotgun (WGS) entry which is preliminary data.</text>
</comment>
<gene>
    <name evidence="5" type="ORF">EI42_01178</name>
</gene>
<evidence type="ECO:0000313" key="6">
    <source>
        <dbReference type="Proteomes" id="UP000248806"/>
    </source>
</evidence>
<dbReference type="InterPro" id="IPR036390">
    <property type="entry name" value="WH_DNA-bd_sf"/>
</dbReference>
<dbReference type="Gene3D" id="1.10.10.10">
    <property type="entry name" value="Winged helix-like DNA-binding domain superfamily/Winged helix DNA-binding domain"/>
    <property type="match status" value="1"/>
</dbReference>
<dbReference type="InterPro" id="IPR036388">
    <property type="entry name" value="WH-like_DNA-bd_sf"/>
</dbReference>
<evidence type="ECO:0000259" key="4">
    <source>
        <dbReference type="PROSITE" id="PS51118"/>
    </source>
</evidence>
<dbReference type="InterPro" id="IPR002577">
    <property type="entry name" value="HTH_HxlR"/>
</dbReference>
<sequence length="145" mass="16767">MVTFNDSKPTIDVLCPTRRGLSLLSNQWTLLVLGALHKGTLRFSELQTIIEGISKKMLTQTLRDLERNGLIKRVVYPVIPPMVEYSLTPLGETIIEPIWAFRDWSEEHIEEVERAREEYDRRSRLPLQEQTAALVQQRAHEASEL</sequence>
<evidence type="ECO:0000313" key="5">
    <source>
        <dbReference type="EMBL" id="PZW34341.1"/>
    </source>
</evidence>
<keyword evidence="3" id="KW-0804">Transcription</keyword>
<dbReference type="SUPFAM" id="SSF46785">
    <property type="entry name" value="Winged helix' DNA-binding domain"/>
    <property type="match status" value="1"/>
</dbReference>
<evidence type="ECO:0000256" key="1">
    <source>
        <dbReference type="ARBA" id="ARBA00023015"/>
    </source>
</evidence>
<name>A0A326UAW5_THEHA</name>
<dbReference type="InterPro" id="IPR011991">
    <property type="entry name" value="ArsR-like_HTH"/>
</dbReference>
<dbReference type="GO" id="GO:0003677">
    <property type="term" value="F:DNA binding"/>
    <property type="evidence" value="ECO:0007669"/>
    <property type="project" value="UniProtKB-KW"/>
</dbReference>
<dbReference type="EMBL" id="QKUF01000002">
    <property type="protein sequence ID" value="PZW34341.1"/>
    <property type="molecule type" value="Genomic_DNA"/>
</dbReference>
<protein>
    <submittedName>
        <fullName evidence="5">HxlR family transcriptional regulator</fullName>
    </submittedName>
</protein>
<dbReference type="PROSITE" id="PS51118">
    <property type="entry name" value="HTH_HXLR"/>
    <property type="match status" value="1"/>
</dbReference>
<accession>A0A326UAW5</accession>
<dbReference type="AlphaFoldDB" id="A0A326UAW5"/>
<keyword evidence="6" id="KW-1185">Reference proteome</keyword>
<dbReference type="PANTHER" id="PTHR33204">
    <property type="entry name" value="TRANSCRIPTIONAL REGULATOR, MARR FAMILY"/>
    <property type="match status" value="1"/>
</dbReference>
<organism evidence="5 6">
    <name type="scientific">Thermosporothrix hazakensis</name>
    <dbReference type="NCBI Taxonomy" id="644383"/>
    <lineage>
        <taxon>Bacteria</taxon>
        <taxon>Bacillati</taxon>
        <taxon>Chloroflexota</taxon>
        <taxon>Ktedonobacteria</taxon>
        <taxon>Ktedonobacterales</taxon>
        <taxon>Thermosporotrichaceae</taxon>
        <taxon>Thermosporothrix</taxon>
    </lineage>
</organism>